<dbReference type="Pfam" id="PF25534">
    <property type="entry name" value="DUF7918"/>
    <property type="match status" value="1"/>
</dbReference>
<proteinExistence type="predicted"/>
<gene>
    <name evidence="2" type="ORF">EWM64_g5366</name>
</gene>
<evidence type="ECO:0000313" key="3">
    <source>
        <dbReference type="Proteomes" id="UP000298061"/>
    </source>
</evidence>
<evidence type="ECO:0000259" key="1">
    <source>
        <dbReference type="Pfam" id="PF25534"/>
    </source>
</evidence>
<comment type="caution">
    <text evidence="2">The sequence shown here is derived from an EMBL/GenBank/DDBJ whole genome shotgun (WGS) entry which is preliminary data.</text>
</comment>
<organism evidence="2 3">
    <name type="scientific">Hericium alpestre</name>
    <dbReference type="NCBI Taxonomy" id="135208"/>
    <lineage>
        <taxon>Eukaryota</taxon>
        <taxon>Fungi</taxon>
        <taxon>Dikarya</taxon>
        <taxon>Basidiomycota</taxon>
        <taxon>Agaricomycotina</taxon>
        <taxon>Agaricomycetes</taxon>
        <taxon>Russulales</taxon>
        <taxon>Hericiaceae</taxon>
        <taxon>Hericium</taxon>
    </lineage>
</organism>
<dbReference type="OrthoDB" id="3237202at2759"/>
<sequence>MDKIVRVYCDGRYMYGHALSAGRSGTIDSVLVSSIEVKPFTFSHVLTSDDDAASQNNVDISDLGIIEIRIFRVASKNAEALPPNINNVNEIGAVPELSKKGGLHQVSSTGRVETRTGANMHKLAF</sequence>
<dbReference type="InterPro" id="IPR057678">
    <property type="entry name" value="DUF7918"/>
</dbReference>
<keyword evidence="3" id="KW-1185">Reference proteome</keyword>
<dbReference type="AlphaFoldDB" id="A0A4Y9ZZ09"/>
<reference evidence="2 3" key="1">
    <citation type="submission" date="2019-02" db="EMBL/GenBank/DDBJ databases">
        <title>Genome sequencing of the rare red list fungi Hericium alpestre (H. flagellum).</title>
        <authorList>
            <person name="Buettner E."/>
            <person name="Kellner H."/>
        </authorList>
    </citation>
    <scope>NUCLEOTIDE SEQUENCE [LARGE SCALE GENOMIC DNA]</scope>
    <source>
        <strain evidence="2 3">DSM 108284</strain>
    </source>
</reference>
<dbReference type="EMBL" id="SFCI01000641">
    <property type="protein sequence ID" value="TFY78648.1"/>
    <property type="molecule type" value="Genomic_DNA"/>
</dbReference>
<name>A0A4Y9ZZ09_9AGAM</name>
<protein>
    <recommendedName>
        <fullName evidence="1">DUF7918 domain-containing protein</fullName>
    </recommendedName>
</protein>
<evidence type="ECO:0000313" key="2">
    <source>
        <dbReference type="EMBL" id="TFY78648.1"/>
    </source>
</evidence>
<accession>A0A4Y9ZZ09</accession>
<dbReference type="Proteomes" id="UP000298061">
    <property type="component" value="Unassembled WGS sequence"/>
</dbReference>
<feature type="domain" description="DUF7918" evidence="1">
    <location>
        <begin position="5"/>
        <end position="101"/>
    </location>
</feature>